<reference evidence="2" key="1">
    <citation type="journal article" date="2023" name="IScience">
        <title>Live-bearing cockroach genome reveals convergent evolutionary mechanisms linked to viviparity in insects and beyond.</title>
        <authorList>
            <person name="Fouks B."/>
            <person name="Harrison M.C."/>
            <person name="Mikhailova A.A."/>
            <person name="Marchal E."/>
            <person name="English S."/>
            <person name="Carruthers M."/>
            <person name="Jennings E.C."/>
            <person name="Chiamaka E.L."/>
            <person name="Frigard R.A."/>
            <person name="Pippel M."/>
            <person name="Attardo G.M."/>
            <person name="Benoit J.B."/>
            <person name="Bornberg-Bauer E."/>
            <person name="Tobe S.S."/>
        </authorList>
    </citation>
    <scope>NUCLEOTIDE SEQUENCE</scope>
    <source>
        <strain evidence="2">Stay&amp;Tobe</strain>
    </source>
</reference>
<protein>
    <submittedName>
        <fullName evidence="2">Uncharacterized protein</fullName>
    </submittedName>
</protein>
<keyword evidence="1" id="KW-0812">Transmembrane</keyword>
<evidence type="ECO:0000256" key="1">
    <source>
        <dbReference type="SAM" id="Phobius"/>
    </source>
</evidence>
<dbReference type="Proteomes" id="UP001233999">
    <property type="component" value="Unassembled WGS sequence"/>
</dbReference>
<sequence length="140" mass="15966">CWLQEYTTLHHGPKKDKYEIKVVTLSGAIAGVGGDNVEETLYVSLWYMSAGVVGFFNFYVHAGMRYTFSRRYNNDDESLSIKQCDVGLCLGESFEVLIIYLGPSDCVKNLCVTNKFVKLQDIENLYPEQLTYILLETKKL</sequence>
<organism evidence="2 3">
    <name type="scientific">Diploptera punctata</name>
    <name type="common">Pacific beetle cockroach</name>
    <dbReference type="NCBI Taxonomy" id="6984"/>
    <lineage>
        <taxon>Eukaryota</taxon>
        <taxon>Metazoa</taxon>
        <taxon>Ecdysozoa</taxon>
        <taxon>Arthropoda</taxon>
        <taxon>Hexapoda</taxon>
        <taxon>Insecta</taxon>
        <taxon>Pterygota</taxon>
        <taxon>Neoptera</taxon>
        <taxon>Polyneoptera</taxon>
        <taxon>Dictyoptera</taxon>
        <taxon>Blattodea</taxon>
        <taxon>Blaberoidea</taxon>
        <taxon>Blaberidae</taxon>
        <taxon>Diplopterinae</taxon>
        <taxon>Diploptera</taxon>
    </lineage>
</organism>
<accession>A0AAD7Z5I2</accession>
<feature type="non-terminal residue" evidence="2">
    <location>
        <position position="1"/>
    </location>
</feature>
<evidence type="ECO:0000313" key="2">
    <source>
        <dbReference type="EMBL" id="KAJ9574308.1"/>
    </source>
</evidence>
<gene>
    <name evidence="2" type="ORF">L9F63_026049</name>
</gene>
<comment type="caution">
    <text evidence="2">The sequence shown here is derived from an EMBL/GenBank/DDBJ whole genome shotgun (WGS) entry which is preliminary data.</text>
</comment>
<keyword evidence="1" id="KW-1133">Transmembrane helix</keyword>
<name>A0AAD7Z5I2_DIPPU</name>
<feature type="transmembrane region" description="Helical" evidence="1">
    <location>
        <begin position="41"/>
        <end position="60"/>
    </location>
</feature>
<reference evidence="2" key="2">
    <citation type="submission" date="2023-05" db="EMBL/GenBank/DDBJ databases">
        <authorList>
            <person name="Fouks B."/>
        </authorList>
    </citation>
    <scope>NUCLEOTIDE SEQUENCE</scope>
    <source>
        <strain evidence="2">Stay&amp;Tobe</strain>
        <tissue evidence="2">Testes</tissue>
    </source>
</reference>
<keyword evidence="3" id="KW-1185">Reference proteome</keyword>
<dbReference type="EMBL" id="JASPKZ010010495">
    <property type="protein sequence ID" value="KAJ9574308.1"/>
    <property type="molecule type" value="Genomic_DNA"/>
</dbReference>
<keyword evidence="1" id="KW-0472">Membrane</keyword>
<feature type="non-terminal residue" evidence="2">
    <location>
        <position position="140"/>
    </location>
</feature>
<proteinExistence type="predicted"/>
<evidence type="ECO:0000313" key="3">
    <source>
        <dbReference type="Proteomes" id="UP001233999"/>
    </source>
</evidence>
<dbReference type="AlphaFoldDB" id="A0AAD7Z5I2"/>